<dbReference type="PROSITE" id="PS00237">
    <property type="entry name" value="G_PROTEIN_RECEP_F1_1"/>
    <property type="match status" value="1"/>
</dbReference>
<evidence type="ECO:0000256" key="4">
    <source>
        <dbReference type="ARBA" id="ARBA00023040"/>
    </source>
</evidence>
<keyword evidence="4 8" id="KW-0297">G-protein coupled receptor</keyword>
<evidence type="ECO:0000313" key="12">
    <source>
        <dbReference type="EMBL" id="KAK7485643.1"/>
    </source>
</evidence>
<keyword evidence="7 8" id="KW-0807">Transducer</keyword>
<dbReference type="CDD" id="cd00637">
    <property type="entry name" value="7tm_classA_rhodopsin-like"/>
    <property type="match status" value="1"/>
</dbReference>
<evidence type="ECO:0000259" key="11">
    <source>
        <dbReference type="PROSITE" id="PS50262"/>
    </source>
</evidence>
<dbReference type="Gene3D" id="1.20.1070.10">
    <property type="entry name" value="Rhodopsin 7-helix transmembrane proteins"/>
    <property type="match status" value="2"/>
</dbReference>
<dbReference type="Pfam" id="PF00001">
    <property type="entry name" value="7tm_1"/>
    <property type="match status" value="1"/>
</dbReference>
<evidence type="ECO:0000256" key="10">
    <source>
        <dbReference type="SAM" id="Phobius"/>
    </source>
</evidence>
<dbReference type="InterPro" id="IPR000276">
    <property type="entry name" value="GPCR_Rhodpsn"/>
</dbReference>
<dbReference type="PRINTS" id="PR00237">
    <property type="entry name" value="GPCRRHODOPSN"/>
</dbReference>
<keyword evidence="2 8" id="KW-0812">Transmembrane</keyword>
<feature type="compositionally biased region" description="Basic and acidic residues" evidence="9">
    <location>
        <begin position="304"/>
        <end position="317"/>
    </location>
</feature>
<dbReference type="PANTHER" id="PTHR24243">
    <property type="entry name" value="G-PROTEIN COUPLED RECEPTOR"/>
    <property type="match status" value="1"/>
</dbReference>
<evidence type="ECO:0000256" key="7">
    <source>
        <dbReference type="ARBA" id="ARBA00023224"/>
    </source>
</evidence>
<evidence type="ECO:0000256" key="6">
    <source>
        <dbReference type="ARBA" id="ARBA00023170"/>
    </source>
</evidence>
<keyword evidence="5 10" id="KW-0472">Membrane</keyword>
<comment type="caution">
    <text evidence="12">The sequence shown here is derived from an EMBL/GenBank/DDBJ whole genome shotgun (WGS) entry which is preliminary data.</text>
</comment>
<dbReference type="EMBL" id="JACVVK020000191">
    <property type="protein sequence ID" value="KAK7485643.1"/>
    <property type="molecule type" value="Genomic_DNA"/>
</dbReference>
<reference evidence="12 13" key="1">
    <citation type="journal article" date="2023" name="Sci. Data">
        <title>Genome assembly of the Korean intertidal mud-creeper Batillaria attramentaria.</title>
        <authorList>
            <person name="Patra A.K."/>
            <person name="Ho P.T."/>
            <person name="Jun S."/>
            <person name="Lee S.J."/>
            <person name="Kim Y."/>
            <person name="Won Y.J."/>
        </authorList>
    </citation>
    <scope>NUCLEOTIDE SEQUENCE [LARGE SCALE GENOMIC DNA]</scope>
    <source>
        <strain evidence="12">Wonlab-2016</strain>
    </source>
</reference>
<feature type="region of interest" description="Disordered" evidence="9">
    <location>
        <begin position="289"/>
        <end position="377"/>
    </location>
</feature>
<feature type="transmembrane region" description="Helical" evidence="10">
    <location>
        <begin position="196"/>
        <end position="217"/>
    </location>
</feature>
<comment type="subcellular location">
    <subcellularLocation>
        <location evidence="1">Membrane</location>
        <topology evidence="1">Multi-pass membrane protein</topology>
    </subcellularLocation>
</comment>
<evidence type="ECO:0000256" key="9">
    <source>
        <dbReference type="SAM" id="MobiDB-lite"/>
    </source>
</evidence>
<feature type="transmembrane region" description="Helical" evidence="10">
    <location>
        <begin position="244"/>
        <end position="268"/>
    </location>
</feature>
<evidence type="ECO:0000256" key="5">
    <source>
        <dbReference type="ARBA" id="ARBA00023136"/>
    </source>
</evidence>
<dbReference type="InterPro" id="IPR017452">
    <property type="entry name" value="GPCR_Rhodpsn_7TM"/>
</dbReference>
<feature type="transmembrane region" description="Helical" evidence="10">
    <location>
        <begin position="116"/>
        <end position="135"/>
    </location>
</feature>
<evidence type="ECO:0000313" key="13">
    <source>
        <dbReference type="Proteomes" id="UP001519460"/>
    </source>
</evidence>
<dbReference type="Proteomes" id="UP001519460">
    <property type="component" value="Unassembled WGS sequence"/>
</dbReference>
<proteinExistence type="inferred from homology"/>
<sequence length="506" mass="55485">MQTGSTTSGVMAVGTREVTSVFPSSSAWTVTEVVSISTTTDTADISTEVMGNVTSSNVTHADKDATLQALSDERAMQLLPVMILFGIFLLTGVVGNCLTIYIYWTKFKVTWSRTAIVALGVFDLISCCFAIPGEVIDLRFSYNYDYDVLCRLSRLISTFPNMASGIMLTAVAFDRYRLICSPLKASASRKGARRQVLGVCAVTVLFTWPAAVVYGTMTIDTGVDDIKGKECSTSDLVRHTKIPLAYNMLLALVFLTAFTAIVVFYTLIGRQMCKQGEFRKTLISMHDGKRRNTMSSELEPSGASDHDGGRDLSHDDGQSASHRSGSKDEDTLKEAGCLNGGTEANGHVNSNDAPTSPTDSVFSSNPTSPMSPTSPTSTLTFFAGRKLSRAGSVMRSLTLRSKKSADSVINARTRKTSLMLCFISMVFVLSYLPHIVVKLIRTVDKGFLDQPSTGRLVAYNLCARSYFLNCFANVFIYGFCSLRFRKECKKIFGKLLIWRNWTPFVK</sequence>
<keyword evidence="6 8" id="KW-0675">Receptor</keyword>
<evidence type="ECO:0000256" key="1">
    <source>
        <dbReference type="ARBA" id="ARBA00004141"/>
    </source>
</evidence>
<name>A0ABD0KF74_9CAEN</name>
<protein>
    <recommendedName>
        <fullName evidence="11">G-protein coupled receptors family 1 profile domain-containing protein</fullName>
    </recommendedName>
</protein>
<gene>
    <name evidence="12" type="ORF">BaRGS_00023092</name>
</gene>
<dbReference type="PANTHER" id="PTHR24243:SF208">
    <property type="entry name" value="PYROKININ-1 RECEPTOR"/>
    <property type="match status" value="1"/>
</dbReference>
<keyword evidence="13" id="KW-1185">Reference proteome</keyword>
<feature type="transmembrane region" description="Helical" evidence="10">
    <location>
        <begin position="457"/>
        <end position="480"/>
    </location>
</feature>
<feature type="transmembrane region" description="Helical" evidence="10">
    <location>
        <begin position="418"/>
        <end position="437"/>
    </location>
</feature>
<dbReference type="AlphaFoldDB" id="A0ABD0KF74"/>
<comment type="similarity">
    <text evidence="8">Belongs to the G-protein coupled receptor 1 family.</text>
</comment>
<dbReference type="SUPFAM" id="SSF81321">
    <property type="entry name" value="Family A G protein-coupled receptor-like"/>
    <property type="match status" value="1"/>
</dbReference>
<feature type="domain" description="G-protein coupled receptors family 1 profile" evidence="11">
    <location>
        <begin position="95"/>
        <end position="477"/>
    </location>
</feature>
<keyword evidence="3 10" id="KW-1133">Transmembrane helix</keyword>
<accession>A0ABD0KF74</accession>
<dbReference type="PROSITE" id="PS50262">
    <property type="entry name" value="G_PROTEIN_RECEP_F1_2"/>
    <property type="match status" value="1"/>
</dbReference>
<dbReference type="GO" id="GO:0016020">
    <property type="term" value="C:membrane"/>
    <property type="evidence" value="ECO:0007669"/>
    <property type="project" value="UniProtKB-SubCell"/>
</dbReference>
<organism evidence="12 13">
    <name type="scientific">Batillaria attramentaria</name>
    <dbReference type="NCBI Taxonomy" id="370345"/>
    <lineage>
        <taxon>Eukaryota</taxon>
        <taxon>Metazoa</taxon>
        <taxon>Spiralia</taxon>
        <taxon>Lophotrochozoa</taxon>
        <taxon>Mollusca</taxon>
        <taxon>Gastropoda</taxon>
        <taxon>Caenogastropoda</taxon>
        <taxon>Sorbeoconcha</taxon>
        <taxon>Cerithioidea</taxon>
        <taxon>Batillariidae</taxon>
        <taxon>Batillaria</taxon>
    </lineage>
</organism>
<evidence type="ECO:0000256" key="8">
    <source>
        <dbReference type="RuleBase" id="RU000688"/>
    </source>
</evidence>
<feature type="transmembrane region" description="Helical" evidence="10">
    <location>
        <begin position="81"/>
        <end position="104"/>
    </location>
</feature>
<evidence type="ECO:0000256" key="2">
    <source>
        <dbReference type="ARBA" id="ARBA00022692"/>
    </source>
</evidence>
<feature type="compositionally biased region" description="Polar residues" evidence="9">
    <location>
        <begin position="347"/>
        <end position="362"/>
    </location>
</feature>
<feature type="compositionally biased region" description="Low complexity" evidence="9">
    <location>
        <begin position="363"/>
        <end position="377"/>
    </location>
</feature>
<dbReference type="GO" id="GO:0004930">
    <property type="term" value="F:G protein-coupled receptor activity"/>
    <property type="evidence" value="ECO:0007669"/>
    <property type="project" value="UniProtKB-KW"/>
</dbReference>
<evidence type="ECO:0000256" key="3">
    <source>
        <dbReference type="ARBA" id="ARBA00022989"/>
    </source>
</evidence>